<proteinExistence type="predicted"/>
<evidence type="ECO:0000313" key="1">
    <source>
        <dbReference type="EMBL" id="RLE50715.1"/>
    </source>
</evidence>
<dbReference type="Proteomes" id="UP000272051">
    <property type="component" value="Unassembled WGS sequence"/>
</dbReference>
<evidence type="ECO:0000313" key="3">
    <source>
        <dbReference type="Proteomes" id="UP000272051"/>
    </source>
</evidence>
<accession>A0A497ETP2</accession>
<evidence type="ECO:0000313" key="2">
    <source>
        <dbReference type="EMBL" id="RLE53020.1"/>
    </source>
</evidence>
<dbReference type="EMBL" id="QMQV01000001">
    <property type="protein sequence ID" value="RLE50715.1"/>
    <property type="molecule type" value="Genomic_DNA"/>
</dbReference>
<dbReference type="AlphaFoldDB" id="A0A497ETP2"/>
<organism evidence="1 4">
    <name type="scientific">Thermoproteota archaeon</name>
    <dbReference type="NCBI Taxonomy" id="2056631"/>
    <lineage>
        <taxon>Archaea</taxon>
        <taxon>Thermoproteota</taxon>
    </lineage>
</organism>
<sequence>MVSVPEIVICGYCGCVLYEDDELLSPMEILKKYDGRCPKCSAILKFNPANVEVKTRSESDKSGIFKVLRK</sequence>
<comment type="caution">
    <text evidence="1">The sequence shown here is derived from an EMBL/GenBank/DDBJ whole genome shotgun (WGS) entry which is preliminary data.</text>
</comment>
<gene>
    <name evidence="1" type="ORF">DRJ31_00020</name>
    <name evidence="2" type="ORF">DRJ33_02170</name>
</gene>
<dbReference type="Proteomes" id="UP000278475">
    <property type="component" value="Unassembled WGS sequence"/>
</dbReference>
<dbReference type="EMBL" id="QMQX01000025">
    <property type="protein sequence ID" value="RLE53020.1"/>
    <property type="molecule type" value="Genomic_DNA"/>
</dbReference>
<protein>
    <submittedName>
        <fullName evidence="1">Uncharacterized protein</fullName>
    </submittedName>
</protein>
<reference evidence="3 4" key="1">
    <citation type="submission" date="2018-06" db="EMBL/GenBank/DDBJ databases">
        <title>Extensive metabolic versatility and redundancy in microbially diverse, dynamic hydrothermal sediments.</title>
        <authorList>
            <person name="Dombrowski N."/>
            <person name="Teske A."/>
            <person name="Baker B.J."/>
        </authorList>
    </citation>
    <scope>NUCLEOTIDE SEQUENCE [LARGE SCALE GENOMIC DNA]</scope>
    <source>
        <strain evidence="2">B34_G17</strain>
        <strain evidence="1">B66_G16</strain>
    </source>
</reference>
<evidence type="ECO:0000313" key="4">
    <source>
        <dbReference type="Proteomes" id="UP000278475"/>
    </source>
</evidence>
<name>A0A497ETP2_9CREN</name>